<organism evidence="1 2">
    <name type="scientific">Catharanthus roseus</name>
    <name type="common">Madagascar periwinkle</name>
    <name type="synonym">Vinca rosea</name>
    <dbReference type="NCBI Taxonomy" id="4058"/>
    <lineage>
        <taxon>Eukaryota</taxon>
        <taxon>Viridiplantae</taxon>
        <taxon>Streptophyta</taxon>
        <taxon>Embryophyta</taxon>
        <taxon>Tracheophyta</taxon>
        <taxon>Spermatophyta</taxon>
        <taxon>Magnoliopsida</taxon>
        <taxon>eudicotyledons</taxon>
        <taxon>Gunneridae</taxon>
        <taxon>Pentapetalae</taxon>
        <taxon>asterids</taxon>
        <taxon>lamiids</taxon>
        <taxon>Gentianales</taxon>
        <taxon>Apocynaceae</taxon>
        <taxon>Rauvolfioideae</taxon>
        <taxon>Vinceae</taxon>
        <taxon>Catharanthinae</taxon>
        <taxon>Catharanthus</taxon>
    </lineage>
</organism>
<gene>
    <name evidence="1" type="ORF">M9H77_27362</name>
</gene>
<comment type="caution">
    <text evidence="1">The sequence shown here is derived from an EMBL/GenBank/DDBJ whole genome shotgun (WGS) entry which is preliminary data.</text>
</comment>
<dbReference type="Proteomes" id="UP001060085">
    <property type="component" value="Linkage Group LG06"/>
</dbReference>
<evidence type="ECO:0000313" key="1">
    <source>
        <dbReference type="EMBL" id="KAI5658569.1"/>
    </source>
</evidence>
<reference evidence="2" key="1">
    <citation type="journal article" date="2023" name="Nat. Plants">
        <title>Single-cell RNA sequencing provides a high-resolution roadmap for understanding the multicellular compartmentation of specialized metabolism.</title>
        <authorList>
            <person name="Sun S."/>
            <person name="Shen X."/>
            <person name="Li Y."/>
            <person name="Li Y."/>
            <person name="Wang S."/>
            <person name="Li R."/>
            <person name="Zhang H."/>
            <person name="Shen G."/>
            <person name="Guo B."/>
            <person name="Wei J."/>
            <person name="Xu J."/>
            <person name="St-Pierre B."/>
            <person name="Chen S."/>
            <person name="Sun C."/>
        </authorList>
    </citation>
    <scope>NUCLEOTIDE SEQUENCE [LARGE SCALE GENOMIC DNA]</scope>
</reference>
<proteinExistence type="predicted"/>
<dbReference type="EMBL" id="CM044706">
    <property type="protein sequence ID" value="KAI5658569.1"/>
    <property type="molecule type" value="Genomic_DNA"/>
</dbReference>
<accession>A0ACC0ACP6</accession>
<sequence length="127" mass="14617">MQMSWPHQKASIDWQEITLALLCSRSCLIKAAVVASERTLGWLPFCFTALYLRECLPCEVCERNGVGLSRVSERRLESYSPILLFLISVALALSRLFLSPVTFVWYLIYVPSLILQVKKSYLIWRTT</sequence>
<protein>
    <submittedName>
        <fullName evidence="1">Uncharacterized protein</fullName>
    </submittedName>
</protein>
<evidence type="ECO:0000313" key="2">
    <source>
        <dbReference type="Proteomes" id="UP001060085"/>
    </source>
</evidence>
<keyword evidence="2" id="KW-1185">Reference proteome</keyword>
<name>A0ACC0ACP6_CATRO</name>